<name>A0AAV7Q5G8_PLEWA</name>
<evidence type="ECO:0000313" key="2">
    <source>
        <dbReference type="Proteomes" id="UP001066276"/>
    </source>
</evidence>
<sequence length="77" mass="8410">MSQASTPHGPYVVVALWASATSSPAHRPLRAAACALPLSEEGPQDRERRLWRIWETQHGRVVAALQSLALRIAPDAE</sequence>
<accession>A0AAV7Q5G8</accession>
<gene>
    <name evidence="1" type="ORF">NDU88_002252</name>
</gene>
<dbReference type="Proteomes" id="UP001066276">
    <property type="component" value="Chromosome 6"/>
</dbReference>
<protein>
    <submittedName>
        <fullName evidence="1">Uncharacterized protein</fullName>
    </submittedName>
</protein>
<dbReference type="AlphaFoldDB" id="A0AAV7Q5G8"/>
<organism evidence="1 2">
    <name type="scientific">Pleurodeles waltl</name>
    <name type="common">Iberian ribbed newt</name>
    <dbReference type="NCBI Taxonomy" id="8319"/>
    <lineage>
        <taxon>Eukaryota</taxon>
        <taxon>Metazoa</taxon>
        <taxon>Chordata</taxon>
        <taxon>Craniata</taxon>
        <taxon>Vertebrata</taxon>
        <taxon>Euteleostomi</taxon>
        <taxon>Amphibia</taxon>
        <taxon>Batrachia</taxon>
        <taxon>Caudata</taxon>
        <taxon>Salamandroidea</taxon>
        <taxon>Salamandridae</taxon>
        <taxon>Pleurodelinae</taxon>
        <taxon>Pleurodeles</taxon>
    </lineage>
</organism>
<evidence type="ECO:0000313" key="1">
    <source>
        <dbReference type="EMBL" id="KAJ1135822.1"/>
    </source>
</evidence>
<comment type="caution">
    <text evidence="1">The sequence shown here is derived from an EMBL/GenBank/DDBJ whole genome shotgun (WGS) entry which is preliminary data.</text>
</comment>
<proteinExistence type="predicted"/>
<keyword evidence="2" id="KW-1185">Reference proteome</keyword>
<reference evidence="1" key="1">
    <citation type="journal article" date="2022" name="bioRxiv">
        <title>Sequencing and chromosome-scale assembly of the giantPleurodeles waltlgenome.</title>
        <authorList>
            <person name="Brown T."/>
            <person name="Elewa A."/>
            <person name="Iarovenko S."/>
            <person name="Subramanian E."/>
            <person name="Araus A.J."/>
            <person name="Petzold A."/>
            <person name="Susuki M."/>
            <person name="Suzuki K.-i.T."/>
            <person name="Hayashi T."/>
            <person name="Toyoda A."/>
            <person name="Oliveira C."/>
            <person name="Osipova E."/>
            <person name="Leigh N.D."/>
            <person name="Simon A."/>
            <person name="Yun M.H."/>
        </authorList>
    </citation>
    <scope>NUCLEOTIDE SEQUENCE</scope>
    <source>
        <strain evidence="1">20211129_DDA</strain>
        <tissue evidence="1">Liver</tissue>
    </source>
</reference>
<dbReference type="EMBL" id="JANPWB010000010">
    <property type="protein sequence ID" value="KAJ1135822.1"/>
    <property type="molecule type" value="Genomic_DNA"/>
</dbReference>